<dbReference type="Gene3D" id="2.60.40.420">
    <property type="entry name" value="Cupredoxins - blue copper proteins"/>
    <property type="match status" value="1"/>
</dbReference>
<organism evidence="3 4">
    <name type="scientific">Nocardioides baculatus</name>
    <dbReference type="NCBI Taxonomy" id="2801337"/>
    <lineage>
        <taxon>Bacteria</taxon>
        <taxon>Bacillati</taxon>
        <taxon>Actinomycetota</taxon>
        <taxon>Actinomycetes</taxon>
        <taxon>Propionibacteriales</taxon>
        <taxon>Nocardioidaceae</taxon>
        <taxon>Nocardioides</taxon>
    </lineage>
</organism>
<feature type="region of interest" description="Disordered" evidence="1">
    <location>
        <begin position="29"/>
        <end position="49"/>
    </location>
</feature>
<dbReference type="EMBL" id="JAERSG010000004">
    <property type="protein sequence ID" value="MBL0748845.1"/>
    <property type="molecule type" value="Genomic_DNA"/>
</dbReference>
<keyword evidence="4" id="KW-1185">Reference proteome</keyword>
<dbReference type="RefSeq" id="WP_201938230.1">
    <property type="nucleotide sequence ID" value="NZ_JAERSG010000004.1"/>
</dbReference>
<name>A0ABS1LAY1_9ACTN</name>
<proteinExistence type="predicted"/>
<evidence type="ECO:0000256" key="1">
    <source>
        <dbReference type="SAM" id="MobiDB-lite"/>
    </source>
</evidence>
<evidence type="ECO:0000256" key="2">
    <source>
        <dbReference type="SAM" id="SignalP"/>
    </source>
</evidence>
<keyword evidence="2" id="KW-0732">Signal</keyword>
<feature type="signal peptide" evidence="2">
    <location>
        <begin position="1"/>
        <end position="28"/>
    </location>
</feature>
<protein>
    <submittedName>
        <fullName evidence="3">Uncharacterized protein</fullName>
    </submittedName>
</protein>
<sequence length="170" mass="17494">MIKRATACLATTVVIVLGLAVVDSPAQAAPKASSNGVNAKSCGSSDPNDVQVNKKTDTVTVIGDTSTAGNNFYCYTDISVVAGDTVTFDFVGTCGGGAPRVYLQLDDNNSAGENTFDAGACTMNADGTGGSVTYTIQKSGTVTAFAMIHDRDNGQTTYRNLVIAGTRINF</sequence>
<evidence type="ECO:0000313" key="4">
    <source>
        <dbReference type="Proteomes" id="UP000636918"/>
    </source>
</evidence>
<feature type="compositionally biased region" description="Polar residues" evidence="1">
    <location>
        <begin position="32"/>
        <end position="49"/>
    </location>
</feature>
<accession>A0ABS1LAY1</accession>
<gene>
    <name evidence="3" type="ORF">JI751_14585</name>
</gene>
<dbReference type="InterPro" id="IPR008972">
    <property type="entry name" value="Cupredoxin"/>
</dbReference>
<dbReference type="Proteomes" id="UP000636918">
    <property type="component" value="Unassembled WGS sequence"/>
</dbReference>
<feature type="chain" id="PRO_5046463461" evidence="2">
    <location>
        <begin position="29"/>
        <end position="170"/>
    </location>
</feature>
<evidence type="ECO:0000313" key="3">
    <source>
        <dbReference type="EMBL" id="MBL0748845.1"/>
    </source>
</evidence>
<reference evidence="3 4" key="1">
    <citation type="submission" date="2021-01" db="EMBL/GenBank/DDBJ databases">
        <title>Genome seq and assembly of Nocardiodes sp. G10.</title>
        <authorList>
            <person name="Chhetri G."/>
        </authorList>
    </citation>
    <scope>NUCLEOTIDE SEQUENCE [LARGE SCALE GENOMIC DNA]</scope>
    <source>
        <strain evidence="3 4">G10</strain>
    </source>
</reference>
<comment type="caution">
    <text evidence="3">The sequence shown here is derived from an EMBL/GenBank/DDBJ whole genome shotgun (WGS) entry which is preliminary data.</text>
</comment>